<keyword evidence="4" id="KW-0347">Helicase</keyword>
<keyword evidence="3" id="KW-0378">Hydrolase</keyword>
<feature type="region of interest" description="Disordered" evidence="9">
    <location>
        <begin position="112"/>
        <end position="207"/>
    </location>
</feature>
<evidence type="ECO:0000313" key="14">
    <source>
        <dbReference type="RefSeq" id="XP_027195900.1"/>
    </source>
</evidence>
<feature type="domain" description="DRBM" evidence="10">
    <location>
        <begin position="409"/>
        <end position="481"/>
    </location>
</feature>
<dbReference type="GO" id="GO:0005730">
    <property type="term" value="C:nucleolus"/>
    <property type="evidence" value="ECO:0007669"/>
    <property type="project" value="TreeGrafter"/>
</dbReference>
<keyword evidence="6 8" id="KW-0694">RNA-binding</keyword>
<proteinExistence type="inferred from homology"/>
<dbReference type="FunCoup" id="A0A6P6XR75">
    <property type="interactions" value="1206"/>
</dbReference>
<dbReference type="FunFam" id="3.40.50.300:FF:000526">
    <property type="entry name" value="DExH-box ATP-dependent RNA helicase DExH3"/>
    <property type="match status" value="1"/>
</dbReference>
<dbReference type="Pfam" id="PF00035">
    <property type="entry name" value="dsrm"/>
    <property type="match status" value="2"/>
</dbReference>
<dbReference type="CDD" id="cd18791">
    <property type="entry name" value="SF2_C_RHA"/>
    <property type="match status" value="1"/>
</dbReference>
<dbReference type="InterPro" id="IPR001650">
    <property type="entry name" value="Helicase_C-like"/>
</dbReference>
<dbReference type="SMART" id="SM00490">
    <property type="entry name" value="HELICc"/>
    <property type="match status" value="1"/>
</dbReference>
<dbReference type="PANTHER" id="PTHR18934">
    <property type="entry name" value="ATP-DEPENDENT RNA HELICASE"/>
    <property type="match status" value="1"/>
</dbReference>
<dbReference type="CTD" id="35523"/>
<evidence type="ECO:0000256" key="3">
    <source>
        <dbReference type="ARBA" id="ARBA00022801"/>
    </source>
</evidence>
<evidence type="ECO:0000256" key="7">
    <source>
        <dbReference type="ARBA" id="ARBA00060772"/>
    </source>
</evidence>
<dbReference type="GO" id="GO:0003724">
    <property type="term" value="F:RNA helicase activity"/>
    <property type="evidence" value="ECO:0007669"/>
    <property type="project" value="UniProtKB-EC"/>
</dbReference>
<evidence type="ECO:0000256" key="2">
    <source>
        <dbReference type="ARBA" id="ARBA00022741"/>
    </source>
</evidence>
<dbReference type="PROSITE" id="PS50137">
    <property type="entry name" value="DS_RBD"/>
    <property type="match status" value="2"/>
</dbReference>
<dbReference type="InterPro" id="IPR002464">
    <property type="entry name" value="DNA/RNA_helicase_DEAH_CS"/>
</dbReference>
<dbReference type="SMART" id="SM00487">
    <property type="entry name" value="DEXDc"/>
    <property type="match status" value="1"/>
</dbReference>
<dbReference type="PROSITE" id="PS51194">
    <property type="entry name" value="HELICASE_CTER"/>
    <property type="match status" value="1"/>
</dbReference>
<name>A0A6P6XR75_DERPT</name>
<dbReference type="SUPFAM" id="SSF54768">
    <property type="entry name" value="dsRNA-binding domain-like"/>
    <property type="match status" value="2"/>
</dbReference>
<evidence type="ECO:0000256" key="8">
    <source>
        <dbReference type="PROSITE-ProRule" id="PRU00266"/>
    </source>
</evidence>
<feature type="compositionally biased region" description="Pro residues" evidence="9">
    <location>
        <begin position="232"/>
        <end position="243"/>
    </location>
</feature>
<dbReference type="InterPro" id="IPR027417">
    <property type="entry name" value="P-loop_NTPase"/>
</dbReference>
<dbReference type="GO" id="GO:0003725">
    <property type="term" value="F:double-stranded RNA binding"/>
    <property type="evidence" value="ECO:0007669"/>
    <property type="project" value="InterPro"/>
</dbReference>
<dbReference type="Gene3D" id="3.40.50.300">
    <property type="entry name" value="P-loop containing nucleotide triphosphate hydrolases"/>
    <property type="match status" value="2"/>
</dbReference>
<evidence type="ECO:0000313" key="13">
    <source>
        <dbReference type="Proteomes" id="UP000515146"/>
    </source>
</evidence>
<comment type="similarity">
    <text evidence="7">Belongs to the DExH box helicase family.</text>
</comment>
<feature type="region of interest" description="Disordered" evidence="9">
    <location>
        <begin position="232"/>
        <end position="291"/>
    </location>
</feature>
<feature type="compositionally biased region" description="Low complexity" evidence="9">
    <location>
        <begin position="112"/>
        <end position="124"/>
    </location>
</feature>
<dbReference type="InterPro" id="IPR014001">
    <property type="entry name" value="Helicase_ATP-bd"/>
</dbReference>
<dbReference type="GO" id="GO:0016887">
    <property type="term" value="F:ATP hydrolysis activity"/>
    <property type="evidence" value="ECO:0007669"/>
    <property type="project" value="TreeGrafter"/>
</dbReference>
<dbReference type="GO" id="GO:0050684">
    <property type="term" value="P:regulation of mRNA processing"/>
    <property type="evidence" value="ECO:0007669"/>
    <property type="project" value="TreeGrafter"/>
</dbReference>
<dbReference type="PROSITE" id="PS00690">
    <property type="entry name" value="DEAH_ATP_HELICASE"/>
    <property type="match status" value="1"/>
</dbReference>
<dbReference type="SUPFAM" id="SSF52540">
    <property type="entry name" value="P-loop containing nucleoside triphosphate hydrolases"/>
    <property type="match status" value="1"/>
</dbReference>
<gene>
    <name evidence="14" type="primary">LOC113790430</name>
</gene>
<dbReference type="GO" id="GO:1990904">
    <property type="term" value="C:ribonucleoprotein complex"/>
    <property type="evidence" value="ECO:0007669"/>
    <property type="project" value="TreeGrafter"/>
</dbReference>
<dbReference type="SMART" id="SM00847">
    <property type="entry name" value="HA2"/>
    <property type="match status" value="1"/>
</dbReference>
<dbReference type="Pfam" id="PF00271">
    <property type="entry name" value="Helicase_C"/>
    <property type="match status" value="1"/>
</dbReference>
<dbReference type="GO" id="GO:0045944">
    <property type="term" value="P:positive regulation of transcription by RNA polymerase II"/>
    <property type="evidence" value="ECO:0007669"/>
    <property type="project" value="TreeGrafter"/>
</dbReference>
<dbReference type="FunFam" id="3.30.160.20:FF:000028">
    <property type="entry name" value="ATP-dependent RNA helicase A"/>
    <property type="match status" value="1"/>
</dbReference>
<dbReference type="InterPro" id="IPR014720">
    <property type="entry name" value="dsRBD_dom"/>
</dbReference>
<dbReference type="Gene3D" id="3.30.160.20">
    <property type="match status" value="2"/>
</dbReference>
<dbReference type="PROSITE" id="PS51192">
    <property type="entry name" value="HELICASE_ATP_BIND_1"/>
    <property type="match status" value="1"/>
</dbReference>
<dbReference type="CDD" id="cd19855">
    <property type="entry name" value="DSRM_DHX9_rpt2"/>
    <property type="match status" value="1"/>
</dbReference>
<dbReference type="OMA" id="ANWNTWH"/>
<organism evidence="13 14">
    <name type="scientific">Dermatophagoides pteronyssinus</name>
    <name type="common">European house dust mite</name>
    <dbReference type="NCBI Taxonomy" id="6956"/>
    <lineage>
        <taxon>Eukaryota</taxon>
        <taxon>Metazoa</taxon>
        <taxon>Ecdysozoa</taxon>
        <taxon>Arthropoda</taxon>
        <taxon>Chelicerata</taxon>
        <taxon>Arachnida</taxon>
        <taxon>Acari</taxon>
        <taxon>Acariformes</taxon>
        <taxon>Sarcoptiformes</taxon>
        <taxon>Astigmata</taxon>
        <taxon>Psoroptidia</taxon>
        <taxon>Analgoidea</taxon>
        <taxon>Pyroglyphidae</taxon>
        <taxon>Dermatophagoidinae</taxon>
        <taxon>Dermatophagoides</taxon>
    </lineage>
</organism>
<feature type="domain" description="Helicase ATP-binding" evidence="11">
    <location>
        <begin position="622"/>
        <end position="791"/>
    </location>
</feature>
<dbReference type="Proteomes" id="UP000515146">
    <property type="component" value="Unplaced"/>
</dbReference>
<evidence type="ECO:0000256" key="4">
    <source>
        <dbReference type="ARBA" id="ARBA00022806"/>
    </source>
</evidence>
<dbReference type="EC" id="3.6.4.13" evidence="1"/>
<evidence type="ECO:0000259" key="11">
    <source>
        <dbReference type="PROSITE" id="PS51192"/>
    </source>
</evidence>
<reference evidence="14" key="1">
    <citation type="submission" date="2025-08" db="UniProtKB">
        <authorList>
            <consortium name="RefSeq"/>
        </authorList>
    </citation>
    <scope>IDENTIFICATION</scope>
    <source>
        <strain evidence="14">Airmid</strain>
    </source>
</reference>
<evidence type="ECO:0000256" key="1">
    <source>
        <dbReference type="ARBA" id="ARBA00012552"/>
    </source>
</evidence>
<dbReference type="SMART" id="SM00358">
    <property type="entry name" value="DSRM"/>
    <property type="match status" value="2"/>
</dbReference>
<dbReference type="OrthoDB" id="5600252at2759"/>
<keyword evidence="2" id="KW-0547">Nucleotide-binding</keyword>
<keyword evidence="13" id="KW-1185">Reference proteome</keyword>
<dbReference type="GO" id="GO:0043138">
    <property type="term" value="F:3'-5' DNA helicase activity"/>
    <property type="evidence" value="ECO:0007669"/>
    <property type="project" value="TreeGrafter"/>
</dbReference>
<evidence type="ECO:0000256" key="5">
    <source>
        <dbReference type="ARBA" id="ARBA00022840"/>
    </source>
</evidence>
<accession>A0A6P6XR75</accession>
<dbReference type="RefSeq" id="XP_027195900.1">
    <property type="nucleotide sequence ID" value="XM_027340099.1"/>
</dbReference>
<dbReference type="InterPro" id="IPR007502">
    <property type="entry name" value="Helicase-assoc_dom"/>
</dbReference>
<dbReference type="KEGG" id="dpte:113790430"/>
<dbReference type="InterPro" id="IPR044446">
    <property type="entry name" value="DHX9_DSRM_2"/>
</dbReference>
<dbReference type="PANTHER" id="PTHR18934:SF119">
    <property type="entry name" value="ATP-DEPENDENT RNA HELICASE A"/>
    <property type="match status" value="1"/>
</dbReference>
<evidence type="ECO:0000259" key="12">
    <source>
        <dbReference type="PROSITE" id="PS51194"/>
    </source>
</evidence>
<dbReference type="GO" id="GO:0005524">
    <property type="term" value="F:ATP binding"/>
    <property type="evidence" value="ECO:0007669"/>
    <property type="project" value="UniProtKB-KW"/>
</dbReference>
<evidence type="ECO:0000256" key="6">
    <source>
        <dbReference type="ARBA" id="ARBA00022884"/>
    </source>
</evidence>
<feature type="compositionally biased region" description="Pro residues" evidence="9">
    <location>
        <begin position="192"/>
        <end position="203"/>
    </location>
</feature>
<sequence>MDLTNTKAALNLWCSKKKLKIDYDIKVDNVANNQHTFHCDIKIETINQIVGSGDGNNKKTASNTAALDALKYLVAQKYITKNELSQQCFEILNIKQLLFNDSSDKSMVVDNNQNQQQRSSNNKANNDKKQQQIKNNSEQSFRNNNRKNDRNRNQSHPHRAPRHPDYFNGPPSYAEHQMDHFDGPPQGDHFNVPPPVHYNGPPPEHFDCRFDGPPPFHYNGPPPEHFDCRFEGPPPNHFAGPPPEHFDCRFDGPPPPGPYDYQQPFPHPSENRWPHLNGPPPPPLPHGHTNRPRFDNHFPPFEPYQRGPPPNRFHREPRMQKSHNPYAYRNLDQQRNRKFARPETMNEVNELRMGNLEINDEYEKKSNDRNSEESLINMVTDAKKRKSDPDSARNRIELINEECKFNLDNSKQQLNIFFQINRIKADYEFSSFGPPHLKTYVAKLKFFVYRNKKEYKAEEKGNSKQDASRHCALNILHKLYKDNLIGSFDSEALSKRQLMKMSLIYVLNIKPELKEHLGQAFAYIQSYNHYAQQLQLINPTLNTEEEPIKPENSFLYWCPPMENFNPWTNSNLDDTSYAGKTKQQINIELQNEFQIMIKSTKFQNVLGSRMKLPIWEHKEKVIHMIENNPVVIIKGSTGCGKTTQVSQFILDSYIKAANGANCNIIVTQPRRISAISIAERVSFERGEELREGKNSVGYAVRFDHVYPRPYGSILFCTTGHLLRRIQGGLKGVSHLIIDEVHERDINTDLLLIIVRDLIKLDLNIHVIIMSATLGVSHFQNYFNCHNVLEIDSHIFPVRRYYLEDTVEMIKWRPKSLSYMEDDVEITEEIENSGQFEYPEKISQNTINLLNELKEGVICFELIVALLEYINSLTITGSVLIFLPGWNSIFNLLNYLQRHPIFGNENKFILLPLHSQLSHKDNNRIFLHSIQRKIILSTNIAETSITIDDVVFVVDTCLMKRKIYDSRTNCTSYIIDWVSQSNIQQRQGRAGRVRSGYFFVLCTKKRFNMLEEFKRPEILVSSLLETSLLIKHLGFGSVTSFLERALDPPSPKAVEEALATLRIINAMDTANDLTALGTILAKMPIDPRIGRMVIESILLNVASPIVTIAAASSINYEMFDNSDLNLLLQTLLQLDEERFSDHLITFKVFSMCDQNDKPKSNAYRCINLNSVTVVRNARKQLVSILSKCGFKEEIFAIKPSYRYTAAEFDIIAGLLVTAFYPNVCIHKDTRRILTNEERIGLIHKTSVFYSYVNNQKLSRSTNLKSPVFIYSEKSQNKNLISSKQMTMVTFLQLLLFGIKSFEFPPNPEGINTIADTVLLDGWIEIKIDPEVFDYIWQIKTEFEQLLTRVCKNPDYVKNELDITILNSVAAICLFQNIEINIIGK</sequence>
<dbReference type="InParanoid" id="A0A6P6XR75"/>
<feature type="domain" description="DRBM" evidence="10">
    <location>
        <begin position="5"/>
        <end position="75"/>
    </location>
</feature>
<keyword evidence="5" id="KW-0067">ATP-binding</keyword>
<dbReference type="Pfam" id="PF00270">
    <property type="entry name" value="DEAD"/>
    <property type="match status" value="1"/>
</dbReference>
<protein>
    <recommendedName>
        <fullName evidence="1">RNA helicase</fullName>
        <ecNumber evidence="1">3.6.4.13</ecNumber>
    </recommendedName>
</protein>
<dbReference type="Gene3D" id="1.20.120.1080">
    <property type="match status" value="1"/>
</dbReference>
<evidence type="ECO:0000259" key="10">
    <source>
        <dbReference type="PROSITE" id="PS50137"/>
    </source>
</evidence>
<evidence type="ECO:0000256" key="9">
    <source>
        <dbReference type="SAM" id="MobiDB-lite"/>
    </source>
</evidence>
<dbReference type="InterPro" id="IPR011545">
    <property type="entry name" value="DEAD/DEAH_box_helicase_dom"/>
</dbReference>
<feature type="domain" description="Helicase C-terminal" evidence="12">
    <location>
        <begin position="864"/>
        <end position="1033"/>
    </location>
</feature>